<dbReference type="GO" id="GO:0003677">
    <property type="term" value="F:DNA binding"/>
    <property type="evidence" value="ECO:0007669"/>
    <property type="project" value="UniProtKB-UniRule"/>
</dbReference>
<dbReference type="InterPro" id="IPR009057">
    <property type="entry name" value="Homeodomain-like_sf"/>
</dbReference>
<organism evidence="6 7">
    <name type="scientific">Granulicella mallensis</name>
    <dbReference type="NCBI Taxonomy" id="940614"/>
    <lineage>
        <taxon>Bacteria</taxon>
        <taxon>Pseudomonadati</taxon>
        <taxon>Acidobacteriota</taxon>
        <taxon>Terriglobia</taxon>
        <taxon>Terriglobales</taxon>
        <taxon>Acidobacteriaceae</taxon>
        <taxon>Granulicella</taxon>
    </lineage>
</organism>
<evidence type="ECO:0000256" key="1">
    <source>
        <dbReference type="ARBA" id="ARBA00023015"/>
    </source>
</evidence>
<evidence type="ECO:0000259" key="5">
    <source>
        <dbReference type="PROSITE" id="PS50977"/>
    </source>
</evidence>
<reference evidence="6 7" key="1">
    <citation type="submission" date="2020-08" db="EMBL/GenBank/DDBJ databases">
        <title>Genomic Encyclopedia of Type Strains, Phase IV (KMG-V): Genome sequencing to study the core and pangenomes of soil and plant-associated prokaryotes.</title>
        <authorList>
            <person name="Whitman W."/>
        </authorList>
    </citation>
    <scope>NUCLEOTIDE SEQUENCE [LARGE SCALE GENOMIC DNA]</scope>
    <source>
        <strain evidence="6 7">X5P3</strain>
    </source>
</reference>
<dbReference type="PROSITE" id="PS50977">
    <property type="entry name" value="HTH_TETR_2"/>
    <property type="match status" value="1"/>
</dbReference>
<protein>
    <submittedName>
        <fullName evidence="6">TetR/AcrR family transcriptional repressor of nem operon</fullName>
    </submittedName>
</protein>
<sequence length="222" mass="24054">MMMTIIDMLTLTMMTVIIVKRAICFSRGADHMRLTGEQAKQNRQLILETASRMFKLHGMEDVSVADIMKQSGFTHGGFYNHFNSKEELAAEAVACAFENSAQRLSEKFASAGSPQKGFEKVIAEYLSPAYRDSSTGGCPAAALPADAARNGKEVQTAFAGGIESYLDIFAAGMDGNKQEARQQAVALLSSLVGSLMLSRAVKKSNPKLSDELLSSVRKQLCK</sequence>
<dbReference type="InterPro" id="IPR036271">
    <property type="entry name" value="Tet_transcr_reg_TetR-rel_C_sf"/>
</dbReference>
<dbReference type="PRINTS" id="PR00455">
    <property type="entry name" value="HTHTETR"/>
</dbReference>
<dbReference type="Gene3D" id="1.10.10.60">
    <property type="entry name" value="Homeodomain-like"/>
    <property type="match status" value="1"/>
</dbReference>
<evidence type="ECO:0000256" key="4">
    <source>
        <dbReference type="PROSITE-ProRule" id="PRU00335"/>
    </source>
</evidence>
<evidence type="ECO:0000313" key="6">
    <source>
        <dbReference type="EMBL" id="MBB5065316.1"/>
    </source>
</evidence>
<proteinExistence type="predicted"/>
<dbReference type="Gene3D" id="1.10.357.10">
    <property type="entry name" value="Tetracycline Repressor, domain 2"/>
    <property type="match status" value="1"/>
</dbReference>
<evidence type="ECO:0000256" key="2">
    <source>
        <dbReference type="ARBA" id="ARBA00023125"/>
    </source>
</evidence>
<dbReference type="EMBL" id="JACHIO010000015">
    <property type="protein sequence ID" value="MBB5065316.1"/>
    <property type="molecule type" value="Genomic_DNA"/>
</dbReference>
<feature type="DNA-binding region" description="H-T-H motif" evidence="4">
    <location>
        <begin position="63"/>
        <end position="82"/>
    </location>
</feature>
<comment type="caution">
    <text evidence="6">The sequence shown here is derived from an EMBL/GenBank/DDBJ whole genome shotgun (WGS) entry which is preliminary data.</text>
</comment>
<feature type="domain" description="HTH tetR-type" evidence="5">
    <location>
        <begin position="40"/>
        <end position="100"/>
    </location>
</feature>
<dbReference type="AlphaFoldDB" id="A0A7W7ZSJ1"/>
<dbReference type="RefSeq" id="WP_221314488.1">
    <property type="nucleotide sequence ID" value="NZ_JACHIO010000015.1"/>
</dbReference>
<dbReference type="Pfam" id="PF00440">
    <property type="entry name" value="TetR_N"/>
    <property type="match status" value="1"/>
</dbReference>
<keyword evidence="2 4" id="KW-0238">DNA-binding</keyword>
<dbReference type="SUPFAM" id="SSF48498">
    <property type="entry name" value="Tetracyclin repressor-like, C-terminal domain"/>
    <property type="match status" value="1"/>
</dbReference>
<accession>A0A7W7ZSJ1</accession>
<evidence type="ECO:0000256" key="3">
    <source>
        <dbReference type="ARBA" id="ARBA00023163"/>
    </source>
</evidence>
<keyword evidence="3" id="KW-0804">Transcription</keyword>
<dbReference type="InterPro" id="IPR001647">
    <property type="entry name" value="HTH_TetR"/>
</dbReference>
<dbReference type="PANTHER" id="PTHR47506">
    <property type="entry name" value="TRANSCRIPTIONAL REGULATORY PROTEIN"/>
    <property type="match status" value="1"/>
</dbReference>
<keyword evidence="1" id="KW-0805">Transcription regulation</keyword>
<name>A0A7W7ZSJ1_9BACT</name>
<dbReference type="Proteomes" id="UP000584867">
    <property type="component" value="Unassembled WGS sequence"/>
</dbReference>
<dbReference type="SUPFAM" id="SSF46689">
    <property type="entry name" value="Homeodomain-like"/>
    <property type="match status" value="1"/>
</dbReference>
<gene>
    <name evidence="6" type="ORF">HDF15_003679</name>
</gene>
<dbReference type="PANTHER" id="PTHR47506:SF7">
    <property type="entry name" value="TRANSCRIPTIONAL REGULATORY PROTEIN"/>
    <property type="match status" value="1"/>
</dbReference>
<evidence type="ECO:0000313" key="7">
    <source>
        <dbReference type="Proteomes" id="UP000584867"/>
    </source>
</evidence>